<evidence type="ECO:0000313" key="21">
    <source>
        <dbReference type="RefSeq" id="XP_039119792.1"/>
    </source>
</evidence>
<feature type="transmembrane region" description="Helical" evidence="17">
    <location>
        <begin position="650"/>
        <end position="668"/>
    </location>
</feature>
<comment type="function">
    <text evidence="14">Glutamate-gated receptor that probably acts as a non-selective cation channel. May be involved in light-signal transduction and calcium homeostasis via the regulation of calcium influx into cells.</text>
</comment>
<keyword evidence="4 15" id="KW-0813">Transport</keyword>
<keyword evidence="6 18" id="KW-0732">Signal</keyword>
<evidence type="ECO:0000256" key="9">
    <source>
        <dbReference type="ARBA" id="ARBA00023136"/>
    </source>
</evidence>
<dbReference type="Proteomes" id="UP001515500">
    <property type="component" value="Chromosome 3"/>
</dbReference>
<dbReference type="InterPro" id="IPR001828">
    <property type="entry name" value="ANF_lig-bd_rcpt"/>
</dbReference>
<dbReference type="AlphaFoldDB" id="A0AB40AXK8"/>
<evidence type="ECO:0000256" key="18">
    <source>
        <dbReference type="SAM" id="SignalP"/>
    </source>
</evidence>
<dbReference type="CDD" id="cd19990">
    <property type="entry name" value="PBP1_GABAb_receptor_plant"/>
    <property type="match status" value="1"/>
</dbReference>
<keyword evidence="9 15" id="KW-0472">Membrane</keyword>
<keyword evidence="7 17" id="KW-1133">Transmembrane helix</keyword>
<dbReference type="PIRSF" id="PIRSF037090">
    <property type="entry name" value="Iontro_Glu-like_rcpt_pln"/>
    <property type="match status" value="1"/>
</dbReference>
<dbReference type="SMART" id="SM00079">
    <property type="entry name" value="PBPe"/>
    <property type="match status" value="1"/>
</dbReference>
<evidence type="ECO:0000256" key="11">
    <source>
        <dbReference type="ARBA" id="ARBA00023180"/>
    </source>
</evidence>
<dbReference type="FunFam" id="3.40.50.2300:FF:000195">
    <property type="entry name" value="Glutamate receptor"/>
    <property type="match status" value="1"/>
</dbReference>
<keyword evidence="13 15" id="KW-0407">Ion channel</keyword>
<comment type="subunit">
    <text evidence="3">May form heteromers.</text>
</comment>
<dbReference type="InterPro" id="IPR001320">
    <property type="entry name" value="Iontro_rcpt_C"/>
</dbReference>
<dbReference type="Gene3D" id="3.40.190.10">
    <property type="entry name" value="Periplasmic binding protein-like II"/>
    <property type="match status" value="2"/>
</dbReference>
<protein>
    <recommendedName>
        <fullName evidence="15">Glutamate receptor</fullName>
    </recommendedName>
</protein>
<feature type="disulfide bond" evidence="16">
    <location>
        <begin position="754"/>
        <end position="827"/>
    </location>
</feature>
<evidence type="ECO:0000256" key="14">
    <source>
        <dbReference type="ARBA" id="ARBA00049638"/>
    </source>
</evidence>
<dbReference type="PANTHER" id="PTHR34836">
    <property type="entry name" value="OS06G0188250 PROTEIN"/>
    <property type="match status" value="1"/>
</dbReference>
<name>A0AB40AXK8_DIOCR</name>
<keyword evidence="20" id="KW-1185">Reference proteome</keyword>
<keyword evidence="10 15" id="KW-0675">Receptor</keyword>
<reference evidence="21" key="1">
    <citation type="submission" date="2025-08" db="UniProtKB">
        <authorList>
            <consortium name="RefSeq"/>
        </authorList>
    </citation>
    <scope>IDENTIFICATION</scope>
</reference>
<dbReference type="InterPro" id="IPR015683">
    <property type="entry name" value="Ionotropic_Glu_rcpt"/>
</dbReference>
<dbReference type="SUPFAM" id="SSF53822">
    <property type="entry name" value="Periplasmic binding protein-like I"/>
    <property type="match status" value="1"/>
</dbReference>
<dbReference type="InterPro" id="IPR044440">
    <property type="entry name" value="GABAb_receptor_plant_PBP1"/>
</dbReference>
<evidence type="ECO:0000313" key="20">
    <source>
        <dbReference type="Proteomes" id="UP001515500"/>
    </source>
</evidence>
<evidence type="ECO:0000256" key="6">
    <source>
        <dbReference type="ARBA" id="ARBA00022729"/>
    </source>
</evidence>
<sequence length="873" mass="97121">MLNYHFSLVLLFFFSFICCSFDKHGGGLLLPAFGMAQNTTIVHVGLVLDLEILAGKRSHASISMALDDFYASHPSYKTRLLIHSRDSKQDIIHAASAALDLMKNTQAQVIIGPYRSSQAEFIINIGNKIQVPVISFSATSPALAPERTPYFVRTTNNDSSQVAAISAFVKSFGWREVVLVYEDTSFGSGIIPYLVDVFQSIGAKVPYRSIISLSVNDDQLKEELYKLMAMQTRVFIVHMEPHLASRLFTKVNEVGMMEEGYVWIMTDVIGNMLDSLNSRSVEAMQGAVAMRSYMPRSEEMENFTRRWKARFRQENPISEPPEPTVFEARAYDTLWTLAMAVENATVSSSSFRKLPQGYNSTDLGGLSVSQNGPKLLEAILSTRFRGIAGDFVLVNGQLNSSVYEIVNVIGKAGRRIAFWTPELGIFKQLNSTSSVSLKTVIWPGDTTSLPKGWEMPRDKERKLKILVPVKNGFKEFVNIAFDNTTNRTTVTGYCIDVFEAVMQLLPYAVSYEYVPYPNAKGQIADNYTNMVLQVSSQFDAVVGDTTIIASRSKYVDFTLPYTESGVSMIVPVKAEKRNMWIFLTPLSSELWLWTLGLFLFIGLILCLIETRINPEFQGPPLQQLGMIFYFSFSILTFAHRERLVSNLSRIIVLLWVFVVLILTSAYTASLTSFLTVQPLEPTVTDVSELLKNNKIVGYQDGSYVADLLKGLGFKAYQLKNYSSLEQYIDALNKSEVAAIFDDIPSLKLFVSQNCANVAMAGKNIIGKIYKAAHIAMVGKTFKTGGFGFVFPLGSPLARDVSRAILSLTQSNKMTTIERKWFGDVTSCPHGGDDDPGLSNLKLQSFGGLFLITGVVTALTFFLHISHVLFSKQG</sequence>
<comment type="function">
    <text evidence="15">Glutamate-gated receptor that probably acts as non-selective cation channel.</text>
</comment>
<dbReference type="FunFam" id="3.40.190.10:FF:000103">
    <property type="entry name" value="Glutamate receptor"/>
    <property type="match status" value="1"/>
</dbReference>
<evidence type="ECO:0000256" key="8">
    <source>
        <dbReference type="ARBA" id="ARBA00023065"/>
    </source>
</evidence>
<dbReference type="FunFam" id="1.10.287.70:FF:000037">
    <property type="entry name" value="Glutamate receptor"/>
    <property type="match status" value="1"/>
</dbReference>
<proteinExistence type="inferred from homology"/>
<dbReference type="CDD" id="cd13686">
    <property type="entry name" value="GluR_Plant"/>
    <property type="match status" value="1"/>
</dbReference>
<evidence type="ECO:0000256" key="3">
    <source>
        <dbReference type="ARBA" id="ARBA00011095"/>
    </source>
</evidence>
<dbReference type="Gene3D" id="3.40.50.2300">
    <property type="match status" value="2"/>
</dbReference>
<dbReference type="GeneID" id="120256083"/>
<feature type="signal peptide" evidence="18">
    <location>
        <begin position="1"/>
        <end position="19"/>
    </location>
</feature>
<feature type="chain" id="PRO_5044239281" description="Glutamate receptor" evidence="18">
    <location>
        <begin position="20"/>
        <end position="873"/>
    </location>
</feature>
<keyword evidence="16" id="KW-1015">Disulfide bond</keyword>
<evidence type="ECO:0000256" key="13">
    <source>
        <dbReference type="ARBA" id="ARBA00023303"/>
    </source>
</evidence>
<keyword evidence="8 15" id="KW-0406">Ion transport</keyword>
<evidence type="ECO:0000256" key="15">
    <source>
        <dbReference type="PIRNR" id="PIRNR037090"/>
    </source>
</evidence>
<comment type="similarity">
    <text evidence="2 15">Belongs to the glutamate-gated ion channel (TC 1.A.10.1) family.</text>
</comment>
<evidence type="ECO:0000256" key="2">
    <source>
        <dbReference type="ARBA" id="ARBA00008685"/>
    </source>
</evidence>
<dbReference type="InterPro" id="IPR017103">
    <property type="entry name" value="Iontropic_Glu_rcpt_pln"/>
</dbReference>
<dbReference type="PANTHER" id="PTHR34836:SF1">
    <property type="entry name" value="OS09G0428600 PROTEIN"/>
    <property type="match status" value="1"/>
</dbReference>
<evidence type="ECO:0000256" key="17">
    <source>
        <dbReference type="SAM" id="Phobius"/>
    </source>
</evidence>
<evidence type="ECO:0000256" key="16">
    <source>
        <dbReference type="PIRSR" id="PIRSR037090-50"/>
    </source>
</evidence>
<dbReference type="InterPro" id="IPR019594">
    <property type="entry name" value="Glu/Gly-bd"/>
</dbReference>
<comment type="subcellular location">
    <subcellularLocation>
        <location evidence="1">Membrane</location>
        <topology evidence="1">Multi-pass membrane protein</topology>
    </subcellularLocation>
</comment>
<dbReference type="Pfam" id="PF01094">
    <property type="entry name" value="ANF_receptor"/>
    <property type="match status" value="1"/>
</dbReference>
<dbReference type="GO" id="GO:0015276">
    <property type="term" value="F:ligand-gated monoatomic ion channel activity"/>
    <property type="evidence" value="ECO:0007669"/>
    <property type="project" value="InterPro"/>
</dbReference>
<feature type="domain" description="Ionotropic glutamate receptor C-terminal" evidence="19">
    <location>
        <begin position="464"/>
        <end position="823"/>
    </location>
</feature>
<evidence type="ECO:0000256" key="12">
    <source>
        <dbReference type="ARBA" id="ARBA00023286"/>
    </source>
</evidence>
<dbReference type="Gene3D" id="1.10.287.70">
    <property type="match status" value="1"/>
</dbReference>
<dbReference type="SUPFAM" id="SSF53850">
    <property type="entry name" value="Periplasmic binding protein-like II"/>
    <property type="match status" value="1"/>
</dbReference>
<evidence type="ECO:0000256" key="1">
    <source>
        <dbReference type="ARBA" id="ARBA00004141"/>
    </source>
</evidence>
<organism evidence="20 21">
    <name type="scientific">Dioscorea cayennensis subsp. rotundata</name>
    <name type="common">White Guinea yam</name>
    <name type="synonym">Dioscorea rotundata</name>
    <dbReference type="NCBI Taxonomy" id="55577"/>
    <lineage>
        <taxon>Eukaryota</taxon>
        <taxon>Viridiplantae</taxon>
        <taxon>Streptophyta</taxon>
        <taxon>Embryophyta</taxon>
        <taxon>Tracheophyta</taxon>
        <taxon>Spermatophyta</taxon>
        <taxon>Magnoliopsida</taxon>
        <taxon>Liliopsida</taxon>
        <taxon>Dioscoreales</taxon>
        <taxon>Dioscoreaceae</taxon>
        <taxon>Dioscorea</taxon>
    </lineage>
</organism>
<accession>A0AB40AXK8</accession>
<evidence type="ECO:0000256" key="7">
    <source>
        <dbReference type="ARBA" id="ARBA00022989"/>
    </source>
</evidence>
<evidence type="ECO:0000256" key="10">
    <source>
        <dbReference type="ARBA" id="ARBA00023170"/>
    </source>
</evidence>
<evidence type="ECO:0000256" key="5">
    <source>
        <dbReference type="ARBA" id="ARBA00022692"/>
    </source>
</evidence>
<dbReference type="GO" id="GO:0016020">
    <property type="term" value="C:membrane"/>
    <property type="evidence" value="ECO:0007669"/>
    <property type="project" value="UniProtKB-SubCell"/>
</dbReference>
<dbReference type="RefSeq" id="XP_039119792.1">
    <property type="nucleotide sequence ID" value="XM_039263858.1"/>
</dbReference>
<evidence type="ECO:0000256" key="4">
    <source>
        <dbReference type="ARBA" id="ARBA00022448"/>
    </source>
</evidence>
<dbReference type="Pfam" id="PF00060">
    <property type="entry name" value="Lig_chan"/>
    <property type="match status" value="1"/>
</dbReference>
<keyword evidence="12 15" id="KW-1071">Ligand-gated ion channel</keyword>
<keyword evidence="5 17" id="KW-0812">Transmembrane</keyword>
<gene>
    <name evidence="21" type="primary">LOC120256083</name>
</gene>
<keyword evidence="11" id="KW-0325">Glycoprotein</keyword>
<dbReference type="Pfam" id="PF10613">
    <property type="entry name" value="Lig_chan-Glu_bd"/>
    <property type="match status" value="1"/>
</dbReference>
<feature type="transmembrane region" description="Helical" evidence="17">
    <location>
        <begin position="848"/>
        <end position="869"/>
    </location>
</feature>
<feature type="transmembrane region" description="Helical" evidence="17">
    <location>
        <begin position="590"/>
        <end position="608"/>
    </location>
</feature>
<dbReference type="InterPro" id="IPR028082">
    <property type="entry name" value="Peripla_BP_I"/>
</dbReference>
<evidence type="ECO:0000259" key="19">
    <source>
        <dbReference type="SMART" id="SM00079"/>
    </source>
</evidence>
<dbReference type="FunFam" id="3.40.50.2300:FF:000169">
    <property type="entry name" value="Glutamate receptor"/>
    <property type="match status" value="1"/>
</dbReference>